<dbReference type="KEGG" id="afx:JZ786_18425"/>
<reference evidence="8 9" key="1">
    <citation type="submission" date="2021-02" db="EMBL/GenBank/DDBJ databases">
        <title>Alicyclobacillus curvatus sp. nov. and Alicyclobacillus mengziensis sp. nov., two acidophilic bacteria isolated from acid mine drainage.</title>
        <authorList>
            <person name="Huang Y."/>
        </authorList>
    </citation>
    <scope>NUCLEOTIDE SEQUENCE [LARGE SCALE GENOMIC DNA]</scope>
    <source>
        <strain evidence="8 9">S30H14</strain>
    </source>
</reference>
<dbReference type="RefSeq" id="WP_206655802.1">
    <property type="nucleotide sequence ID" value="NZ_CP071182.1"/>
</dbReference>
<comment type="similarity">
    <text evidence="2">Belongs to the nucleobase:cation symporter-2 (NCS2) (TC 2.A.40) family.</text>
</comment>
<proteinExistence type="inferred from homology"/>
<accession>A0A9X7VZ86</accession>
<feature type="transmembrane region" description="Helical" evidence="7">
    <location>
        <begin position="274"/>
        <end position="295"/>
    </location>
</feature>
<keyword evidence="6 7" id="KW-0472">Membrane</keyword>
<keyword evidence="5 7" id="KW-1133">Transmembrane helix</keyword>
<protein>
    <submittedName>
        <fullName evidence="8">Uracil/xanthine transporter</fullName>
    </submittedName>
</protein>
<evidence type="ECO:0000256" key="4">
    <source>
        <dbReference type="ARBA" id="ARBA00022692"/>
    </source>
</evidence>
<feature type="transmembrane region" description="Helical" evidence="7">
    <location>
        <begin position="397"/>
        <end position="420"/>
    </location>
</feature>
<feature type="transmembrane region" description="Helical" evidence="7">
    <location>
        <begin position="164"/>
        <end position="186"/>
    </location>
</feature>
<comment type="subcellular location">
    <subcellularLocation>
        <location evidence="1">Membrane</location>
        <topology evidence="1">Multi-pass membrane protein</topology>
    </subcellularLocation>
</comment>
<feature type="transmembrane region" description="Helical" evidence="7">
    <location>
        <begin position="126"/>
        <end position="144"/>
    </location>
</feature>
<feature type="transmembrane region" description="Helical" evidence="7">
    <location>
        <begin position="365"/>
        <end position="385"/>
    </location>
</feature>
<evidence type="ECO:0000256" key="3">
    <source>
        <dbReference type="ARBA" id="ARBA00022448"/>
    </source>
</evidence>
<dbReference type="GO" id="GO:0005886">
    <property type="term" value="C:plasma membrane"/>
    <property type="evidence" value="ECO:0007669"/>
    <property type="project" value="TreeGrafter"/>
</dbReference>
<keyword evidence="9" id="KW-1185">Reference proteome</keyword>
<keyword evidence="4 7" id="KW-0812">Transmembrane</keyword>
<dbReference type="GO" id="GO:0042907">
    <property type="term" value="F:xanthine transmembrane transporter activity"/>
    <property type="evidence" value="ECO:0007669"/>
    <property type="project" value="TreeGrafter"/>
</dbReference>
<evidence type="ECO:0000256" key="5">
    <source>
        <dbReference type="ARBA" id="ARBA00022989"/>
    </source>
</evidence>
<dbReference type="AlphaFoldDB" id="A0A9X7VZ86"/>
<evidence type="ECO:0000256" key="2">
    <source>
        <dbReference type="ARBA" id="ARBA00008821"/>
    </source>
</evidence>
<feature type="transmembrane region" description="Helical" evidence="7">
    <location>
        <begin position="332"/>
        <end position="353"/>
    </location>
</feature>
<name>A0A9X7VZ86_9BACL</name>
<evidence type="ECO:0000313" key="8">
    <source>
        <dbReference type="EMBL" id="QSO46433.1"/>
    </source>
</evidence>
<feature type="transmembrane region" description="Helical" evidence="7">
    <location>
        <begin position="192"/>
        <end position="214"/>
    </location>
</feature>
<dbReference type="PANTHER" id="PTHR42810:SF6">
    <property type="entry name" value="PURINE PERMEASE YBBY-RELATED"/>
    <property type="match status" value="1"/>
</dbReference>
<feature type="transmembrane region" description="Helical" evidence="7">
    <location>
        <begin position="12"/>
        <end position="36"/>
    </location>
</feature>
<dbReference type="PANTHER" id="PTHR42810">
    <property type="entry name" value="PURINE PERMEASE C1399.01C-RELATED"/>
    <property type="match status" value="1"/>
</dbReference>
<feature type="transmembrane region" description="Helical" evidence="7">
    <location>
        <begin position="100"/>
        <end position="120"/>
    </location>
</feature>
<feature type="transmembrane region" description="Helical" evidence="7">
    <location>
        <begin position="235"/>
        <end position="254"/>
    </location>
</feature>
<feature type="transmembrane region" description="Helical" evidence="7">
    <location>
        <begin position="307"/>
        <end position="326"/>
    </location>
</feature>
<dbReference type="InterPro" id="IPR006043">
    <property type="entry name" value="NCS2"/>
</dbReference>
<sequence length="427" mass="45558">MSKNTTTVFAAIQWLGFMFANTVVIPLSVGAAFHLSSVELSGAMARSFIITGLACLIQGWIGHRMPLMEGQSGLWWGVLLNLAATGAAAGINLSQIGGSIAIGMMLGGTSLMVAGAFGLHRFLNRLFTPIVMAVLLLLLGAQLIDIFFQGMMGLNQAHVIQPKVALLSIFLVLLVTFLTIGVRGVISNFSILIGIAVGWILYVIWIGSTTTVALPQWSEITRLFVWGKPAYQAGILIACVITALINTTNTIATLRAAEPVFNQRVTDGAYRRSLLLSGFYTIISGPLALVAYAPYTSSIGFLRTTRILSRAPFMLGAAMFVVLGSVPHLSAWFATLPVSVGDSVLFVAYLQLFGSALHNIQGMEFNFRTIFRLALPVLAGLAVLATPKDAFSSLPAVAQSILGNGMLVGILLATIMEAVIPWDRLPT</sequence>
<evidence type="ECO:0000256" key="1">
    <source>
        <dbReference type="ARBA" id="ARBA00004141"/>
    </source>
</evidence>
<keyword evidence="3" id="KW-0813">Transport</keyword>
<dbReference type="NCBIfam" id="NF037981">
    <property type="entry name" value="NCS2_1"/>
    <property type="match status" value="1"/>
</dbReference>
<evidence type="ECO:0000256" key="7">
    <source>
        <dbReference type="SAM" id="Phobius"/>
    </source>
</evidence>
<evidence type="ECO:0000313" key="9">
    <source>
        <dbReference type="Proteomes" id="UP000663505"/>
    </source>
</evidence>
<feature type="transmembrane region" description="Helical" evidence="7">
    <location>
        <begin position="73"/>
        <end position="93"/>
    </location>
</feature>
<gene>
    <name evidence="8" type="ORF">JZ786_18425</name>
</gene>
<organism evidence="8 9">
    <name type="scientific">Alicyclobacillus mengziensis</name>
    <dbReference type="NCBI Taxonomy" id="2931921"/>
    <lineage>
        <taxon>Bacteria</taxon>
        <taxon>Bacillati</taxon>
        <taxon>Bacillota</taxon>
        <taxon>Bacilli</taxon>
        <taxon>Bacillales</taxon>
        <taxon>Alicyclobacillaceae</taxon>
        <taxon>Alicyclobacillus</taxon>
    </lineage>
</organism>
<dbReference type="NCBIfam" id="NF008502">
    <property type="entry name" value="PRK11412.1"/>
    <property type="match status" value="1"/>
</dbReference>
<dbReference type="Pfam" id="PF00860">
    <property type="entry name" value="Xan_ur_permease"/>
    <property type="match status" value="1"/>
</dbReference>
<feature type="transmembrane region" description="Helical" evidence="7">
    <location>
        <begin position="43"/>
        <end position="61"/>
    </location>
</feature>
<dbReference type="Proteomes" id="UP000663505">
    <property type="component" value="Chromosome"/>
</dbReference>
<dbReference type="EMBL" id="CP071182">
    <property type="protein sequence ID" value="QSO46433.1"/>
    <property type="molecule type" value="Genomic_DNA"/>
</dbReference>
<evidence type="ECO:0000256" key="6">
    <source>
        <dbReference type="ARBA" id="ARBA00023136"/>
    </source>
</evidence>